<comment type="subcellular location">
    <subcellularLocation>
        <location evidence="1">Cell membrane</location>
        <topology evidence="1">Multi-pass membrane protein</topology>
    </subcellularLocation>
</comment>
<feature type="transmembrane region" description="Helical" evidence="6">
    <location>
        <begin position="49"/>
        <end position="70"/>
    </location>
</feature>
<keyword evidence="4 6" id="KW-1133">Transmembrane helix</keyword>
<dbReference type="PANTHER" id="PTHR43791:SF36">
    <property type="entry name" value="TRANSPORTER, PUTATIVE (AFU_ORTHOLOGUE AFUA_6G08340)-RELATED"/>
    <property type="match status" value="1"/>
</dbReference>
<evidence type="ECO:0000256" key="2">
    <source>
        <dbReference type="ARBA" id="ARBA00022448"/>
    </source>
</evidence>
<dbReference type="RefSeq" id="WP_091516009.1">
    <property type="nucleotide sequence ID" value="NZ_FORP01000034.1"/>
</dbReference>
<dbReference type="InterPro" id="IPR020846">
    <property type="entry name" value="MFS_dom"/>
</dbReference>
<dbReference type="PANTHER" id="PTHR43791">
    <property type="entry name" value="PERMEASE-RELATED"/>
    <property type="match status" value="1"/>
</dbReference>
<accession>A0A1I4CE34</accession>
<dbReference type="STRING" id="115433.SAMN05421835_13433"/>
<evidence type="ECO:0000256" key="4">
    <source>
        <dbReference type="ARBA" id="ARBA00022989"/>
    </source>
</evidence>
<dbReference type="GO" id="GO:0022857">
    <property type="term" value="F:transmembrane transporter activity"/>
    <property type="evidence" value="ECO:0007669"/>
    <property type="project" value="InterPro"/>
</dbReference>
<dbReference type="Gene3D" id="1.20.1250.20">
    <property type="entry name" value="MFS general substrate transporter like domains"/>
    <property type="match status" value="2"/>
</dbReference>
<dbReference type="EMBL" id="FORP01000034">
    <property type="protein sequence ID" value="SFK79462.1"/>
    <property type="molecule type" value="Genomic_DNA"/>
</dbReference>
<feature type="transmembrane region" description="Helical" evidence="6">
    <location>
        <begin position="243"/>
        <end position="267"/>
    </location>
</feature>
<evidence type="ECO:0000256" key="3">
    <source>
        <dbReference type="ARBA" id="ARBA00022692"/>
    </source>
</evidence>
<evidence type="ECO:0000256" key="5">
    <source>
        <dbReference type="ARBA" id="ARBA00023136"/>
    </source>
</evidence>
<proteinExistence type="predicted"/>
<protein>
    <submittedName>
        <fullName evidence="8">Sugar phosphate permease</fullName>
    </submittedName>
</protein>
<dbReference type="AlphaFoldDB" id="A0A1I4CE34"/>
<organism evidence="8 9">
    <name type="scientific">Amycolatopsis sacchari</name>
    <dbReference type="NCBI Taxonomy" id="115433"/>
    <lineage>
        <taxon>Bacteria</taxon>
        <taxon>Bacillati</taxon>
        <taxon>Actinomycetota</taxon>
        <taxon>Actinomycetes</taxon>
        <taxon>Pseudonocardiales</taxon>
        <taxon>Pseudonocardiaceae</taxon>
        <taxon>Amycolatopsis</taxon>
    </lineage>
</organism>
<keyword evidence="9" id="KW-1185">Reference proteome</keyword>
<feature type="transmembrane region" description="Helical" evidence="6">
    <location>
        <begin position="400"/>
        <end position="419"/>
    </location>
</feature>
<dbReference type="OrthoDB" id="9773957at2"/>
<dbReference type="InterPro" id="IPR011701">
    <property type="entry name" value="MFS"/>
</dbReference>
<feature type="transmembrane region" description="Helical" evidence="6">
    <location>
        <begin position="175"/>
        <end position="196"/>
    </location>
</feature>
<sequence length="438" mass="46373">MSELTSAALRKATRRLVPLMAVCYFVAYLDRTNLSVAALTMNEELGFTATAYGFGAGVLFLGYILLDAPSNLIMHRVGARRWMARIMIVWGLVAAACAAISGEVSFFVLRFLLGIAEAGFFPGMILYLTYWFPAARRATVTGLFMVAVPLSTALGAPLGGLLLELDGVAGLSGWRWLYLAEGLPAVFLGVALLWLLPDRPAKAKWLTEDERSAIEDVLTREQAATERGNPLPVRKALFSGRTIALGLVYFGIAFGLYGLGFWMPQIIKSSLAIKDNLSVTLLTAAPYAIGAVAMVVWGRACDRTGRSSTYTMLPMVIGGLALVVSAFLTSAPWLGYAGLCACAIGVMAAFPAFWTLPSAFLAGAAAAGAIGVINSIGNLSGFIGPYWVGWMSSLFGSAKWGLVTIGLVMTAGGVLVKSLGDAPRRQASQTSALATPQN</sequence>
<feature type="transmembrane region" description="Helical" evidence="6">
    <location>
        <begin position="310"/>
        <end position="328"/>
    </location>
</feature>
<gene>
    <name evidence="8" type="ORF">SAMN05421835_13433</name>
</gene>
<evidence type="ECO:0000256" key="1">
    <source>
        <dbReference type="ARBA" id="ARBA00004651"/>
    </source>
</evidence>
<dbReference type="Proteomes" id="UP000199025">
    <property type="component" value="Unassembled WGS sequence"/>
</dbReference>
<feature type="transmembrane region" description="Helical" evidence="6">
    <location>
        <begin position="12"/>
        <end position="29"/>
    </location>
</feature>
<evidence type="ECO:0000259" key="7">
    <source>
        <dbReference type="PROSITE" id="PS50850"/>
    </source>
</evidence>
<dbReference type="InterPro" id="IPR036259">
    <property type="entry name" value="MFS_trans_sf"/>
</dbReference>
<keyword evidence="5 6" id="KW-0472">Membrane</keyword>
<feature type="transmembrane region" description="Helical" evidence="6">
    <location>
        <begin position="279"/>
        <end position="298"/>
    </location>
</feature>
<dbReference type="GO" id="GO:0005886">
    <property type="term" value="C:plasma membrane"/>
    <property type="evidence" value="ECO:0007669"/>
    <property type="project" value="UniProtKB-SubCell"/>
</dbReference>
<name>A0A1I4CE34_9PSEU</name>
<keyword evidence="2" id="KW-0813">Transport</keyword>
<dbReference type="CDD" id="cd17319">
    <property type="entry name" value="MFS_ExuT_GudP_like"/>
    <property type="match status" value="1"/>
</dbReference>
<feature type="transmembrane region" description="Helical" evidence="6">
    <location>
        <begin position="361"/>
        <end position="388"/>
    </location>
</feature>
<keyword evidence="3 6" id="KW-0812">Transmembrane</keyword>
<feature type="transmembrane region" description="Helical" evidence="6">
    <location>
        <begin position="107"/>
        <end position="130"/>
    </location>
</feature>
<feature type="transmembrane region" description="Helical" evidence="6">
    <location>
        <begin position="142"/>
        <end position="163"/>
    </location>
</feature>
<evidence type="ECO:0000313" key="9">
    <source>
        <dbReference type="Proteomes" id="UP000199025"/>
    </source>
</evidence>
<dbReference type="SUPFAM" id="SSF103473">
    <property type="entry name" value="MFS general substrate transporter"/>
    <property type="match status" value="1"/>
</dbReference>
<evidence type="ECO:0000256" key="6">
    <source>
        <dbReference type="SAM" id="Phobius"/>
    </source>
</evidence>
<dbReference type="Pfam" id="PF07690">
    <property type="entry name" value="MFS_1"/>
    <property type="match status" value="1"/>
</dbReference>
<feature type="transmembrane region" description="Helical" evidence="6">
    <location>
        <begin position="334"/>
        <end position="354"/>
    </location>
</feature>
<evidence type="ECO:0000313" key="8">
    <source>
        <dbReference type="EMBL" id="SFK79462.1"/>
    </source>
</evidence>
<feature type="transmembrane region" description="Helical" evidence="6">
    <location>
        <begin position="82"/>
        <end position="101"/>
    </location>
</feature>
<dbReference type="PROSITE" id="PS50850">
    <property type="entry name" value="MFS"/>
    <property type="match status" value="1"/>
</dbReference>
<dbReference type="FunFam" id="1.20.1250.20:FF:000018">
    <property type="entry name" value="MFS transporter permease"/>
    <property type="match status" value="1"/>
</dbReference>
<feature type="domain" description="Major facilitator superfamily (MFS) profile" evidence="7">
    <location>
        <begin position="16"/>
        <end position="424"/>
    </location>
</feature>
<reference evidence="8 9" key="1">
    <citation type="submission" date="2016-10" db="EMBL/GenBank/DDBJ databases">
        <authorList>
            <person name="de Groot N.N."/>
        </authorList>
    </citation>
    <scope>NUCLEOTIDE SEQUENCE [LARGE SCALE GENOMIC DNA]</scope>
    <source>
        <strain evidence="8 9">DSM 44468</strain>
    </source>
</reference>